<dbReference type="SUPFAM" id="SSF46894">
    <property type="entry name" value="C-terminal effector domain of the bipartite response regulators"/>
    <property type="match status" value="1"/>
</dbReference>
<keyword evidence="2" id="KW-0238">DNA-binding</keyword>
<keyword evidence="1" id="KW-0805">Transcription regulation</keyword>
<accession>A0A6G9ZB50</accession>
<dbReference type="SUPFAM" id="SSF48452">
    <property type="entry name" value="TPR-like"/>
    <property type="match status" value="2"/>
</dbReference>
<dbReference type="InterPro" id="IPR000792">
    <property type="entry name" value="Tscrpt_reg_LuxR_C"/>
</dbReference>
<dbReference type="AlphaFoldDB" id="A0A6G9ZB50"/>
<evidence type="ECO:0000256" key="3">
    <source>
        <dbReference type="ARBA" id="ARBA00023163"/>
    </source>
</evidence>
<dbReference type="GO" id="GO:0003677">
    <property type="term" value="F:DNA binding"/>
    <property type="evidence" value="ECO:0007669"/>
    <property type="project" value="UniProtKB-KW"/>
</dbReference>
<proteinExistence type="predicted"/>
<dbReference type="Pfam" id="PF25873">
    <property type="entry name" value="WHD_MalT"/>
    <property type="match status" value="1"/>
</dbReference>
<organism evidence="5 6">
    <name type="scientific">Nocardia terpenica</name>
    <dbReference type="NCBI Taxonomy" id="455432"/>
    <lineage>
        <taxon>Bacteria</taxon>
        <taxon>Bacillati</taxon>
        <taxon>Actinomycetota</taxon>
        <taxon>Actinomycetes</taxon>
        <taxon>Mycobacteriales</taxon>
        <taxon>Nocardiaceae</taxon>
        <taxon>Nocardia</taxon>
    </lineage>
</organism>
<evidence type="ECO:0000313" key="5">
    <source>
        <dbReference type="EMBL" id="QIS22640.1"/>
    </source>
</evidence>
<dbReference type="GO" id="GO:0006355">
    <property type="term" value="P:regulation of DNA-templated transcription"/>
    <property type="evidence" value="ECO:0007669"/>
    <property type="project" value="InterPro"/>
</dbReference>
<evidence type="ECO:0000256" key="2">
    <source>
        <dbReference type="ARBA" id="ARBA00023125"/>
    </source>
</evidence>
<feature type="domain" description="HTH luxR-type" evidence="4">
    <location>
        <begin position="783"/>
        <end position="848"/>
    </location>
</feature>
<gene>
    <name evidence="5" type="ORF">F6W96_34165</name>
</gene>
<name>A0A6G9ZB50_9NOCA</name>
<dbReference type="Proteomes" id="UP000500953">
    <property type="component" value="Chromosome"/>
</dbReference>
<dbReference type="InterPro" id="IPR041617">
    <property type="entry name" value="TPR_MalT"/>
</dbReference>
<dbReference type="SUPFAM" id="SSF52540">
    <property type="entry name" value="P-loop containing nucleoside triphosphate hydrolases"/>
    <property type="match status" value="1"/>
</dbReference>
<dbReference type="SMART" id="SM00421">
    <property type="entry name" value="HTH_LUXR"/>
    <property type="match status" value="1"/>
</dbReference>
<dbReference type="CDD" id="cd06170">
    <property type="entry name" value="LuxR_C_like"/>
    <property type="match status" value="1"/>
</dbReference>
<dbReference type="InterPro" id="IPR011990">
    <property type="entry name" value="TPR-like_helical_dom_sf"/>
</dbReference>
<evidence type="ECO:0000256" key="1">
    <source>
        <dbReference type="ARBA" id="ARBA00023015"/>
    </source>
</evidence>
<dbReference type="GO" id="GO:0016887">
    <property type="term" value="F:ATP hydrolysis activity"/>
    <property type="evidence" value="ECO:0007669"/>
    <property type="project" value="InterPro"/>
</dbReference>
<dbReference type="Gene3D" id="1.25.40.10">
    <property type="entry name" value="Tetratricopeptide repeat domain"/>
    <property type="match status" value="1"/>
</dbReference>
<dbReference type="InterPro" id="IPR036388">
    <property type="entry name" value="WH-like_DNA-bd_sf"/>
</dbReference>
<sequence>MGSARVTVVSAPAGSGKTVLLRSWMVGAGVAGRAASVVVRRRERDSQRFWLSVAAALQATVVGEGLVSAVSAAPDLDGWALVERLLEDLAPLRERLWLVIDDIHELDTAEALRQLELLILRAPDRLRFVLATRREVRLGLHRLRLEGELAEIRVADLRFSVAETRELFEAAGIDLPDSAVAVLHERTEGWVAGLRLAVLSLTRHPDPVRFATEFSGSERTVAEYLLAEVLERQTEQVRRLLLRTSILDRVSGELADLLTGDDGGERILQDLEQANAFVTSVDAARSWFRYHQLFAGLLQLELRRTSPDEIATLHRIAAGWLAGQHYPVEAIWHAQAAEDWDTATRLLAEHWPSLLMDGETGTIHELLRGFPAAVLAADGELALMAAADELRQAPDKPKEHYLKLTDRAAASVPVERQAHAQLVFGIVRLLVARHHWDLPLAAEAAKQLRDAADTADLSLPGHGTDLHALALVALGTTEYSIARFGDAVRHLELGAALARRIGRPYLEFTSLAYQAASVMFRSFAPAAELGERAMELARRHGWTEEPAAGLAATALATMLVWRGRLAEAESWHQHAEHTLRSEAEPAVGMAIRCSQGILGLALGRPAEALASFRSAERFADRLSAQNPFVTIVRGFRLLALVRLGDAERATAALAAFDAEVRESSWVHMALATLHIAQGAPDIALTTLAPVLDGSVRVIWPGRMAEAHLLAAIARDALGDTEAAEAAVERALDAAEPDGAVLWFLLHPVPALLERRVRHRTRHGALIAEIRNLLGSNESRQGGPQSPLEALSDSEIRVLRYLPTHLSAPDIARELSVSPNTVKTHLRNLYTKLGVHRRSEAVGHARALGLLAPAHQR</sequence>
<dbReference type="PROSITE" id="PS50043">
    <property type="entry name" value="HTH_LUXR_2"/>
    <property type="match status" value="1"/>
</dbReference>
<dbReference type="InterPro" id="IPR059106">
    <property type="entry name" value="WHD_MalT"/>
</dbReference>
<keyword evidence="3" id="KW-0804">Transcription</keyword>
<dbReference type="PANTHER" id="PTHR44688:SF16">
    <property type="entry name" value="DNA-BINDING TRANSCRIPTIONAL ACTIVATOR DEVR_DOSR"/>
    <property type="match status" value="1"/>
</dbReference>
<protein>
    <submittedName>
        <fullName evidence="5">LuxR family transcriptional regulator</fullName>
    </submittedName>
</protein>
<reference evidence="5 6" key="1">
    <citation type="journal article" date="2019" name="ACS Chem. Biol.">
        <title>Identification and Mobilization of a Cryptic Antibiotic Biosynthesis Gene Locus from a Human-Pathogenic Nocardia Isolate.</title>
        <authorList>
            <person name="Herisse M."/>
            <person name="Ishida K."/>
            <person name="Porter J.L."/>
            <person name="Howden B."/>
            <person name="Hertweck C."/>
            <person name="Stinear T.P."/>
            <person name="Pidot S.J."/>
        </authorList>
    </citation>
    <scope>NUCLEOTIDE SEQUENCE [LARGE SCALE GENOMIC DNA]</scope>
    <source>
        <strain evidence="5 6">AUSMDU00012715</strain>
    </source>
</reference>
<evidence type="ECO:0000313" key="6">
    <source>
        <dbReference type="Proteomes" id="UP000500953"/>
    </source>
</evidence>
<dbReference type="Pfam" id="PF13401">
    <property type="entry name" value="AAA_22"/>
    <property type="match status" value="1"/>
</dbReference>
<dbReference type="PANTHER" id="PTHR44688">
    <property type="entry name" value="DNA-BINDING TRANSCRIPTIONAL ACTIVATOR DEVR_DOSR"/>
    <property type="match status" value="1"/>
</dbReference>
<evidence type="ECO:0000259" key="4">
    <source>
        <dbReference type="PROSITE" id="PS50043"/>
    </source>
</evidence>
<dbReference type="Gene3D" id="1.10.10.10">
    <property type="entry name" value="Winged helix-like DNA-binding domain superfamily/Winged helix DNA-binding domain"/>
    <property type="match status" value="1"/>
</dbReference>
<dbReference type="Pfam" id="PF00196">
    <property type="entry name" value="GerE"/>
    <property type="match status" value="1"/>
</dbReference>
<dbReference type="RefSeq" id="WP_275106848.1">
    <property type="nucleotide sequence ID" value="NZ_CP046173.1"/>
</dbReference>
<dbReference type="InterPro" id="IPR027417">
    <property type="entry name" value="P-loop_NTPase"/>
</dbReference>
<dbReference type="EMBL" id="CP046173">
    <property type="protein sequence ID" value="QIS22640.1"/>
    <property type="molecule type" value="Genomic_DNA"/>
</dbReference>
<dbReference type="InterPro" id="IPR016032">
    <property type="entry name" value="Sig_transdc_resp-reg_C-effctor"/>
</dbReference>
<dbReference type="InterPro" id="IPR049945">
    <property type="entry name" value="AAA_22"/>
</dbReference>
<dbReference type="Pfam" id="PF17874">
    <property type="entry name" value="TPR_MalT"/>
    <property type="match status" value="1"/>
</dbReference>